<dbReference type="SUPFAM" id="SSF56935">
    <property type="entry name" value="Porins"/>
    <property type="match status" value="1"/>
</dbReference>
<organism evidence="2 3">
    <name type="scientific">Loktanella gaetbuli</name>
    <dbReference type="NCBI Taxonomy" id="2881335"/>
    <lineage>
        <taxon>Bacteria</taxon>
        <taxon>Pseudomonadati</taxon>
        <taxon>Pseudomonadota</taxon>
        <taxon>Alphaproteobacteria</taxon>
        <taxon>Rhodobacterales</taxon>
        <taxon>Roseobacteraceae</taxon>
        <taxon>Loktanella</taxon>
    </lineage>
</organism>
<dbReference type="RefSeq" id="WP_226748548.1">
    <property type="nucleotide sequence ID" value="NZ_JAJATZ010000005.1"/>
</dbReference>
<feature type="chain" id="PRO_5045050649" evidence="1">
    <location>
        <begin position="20"/>
        <end position="366"/>
    </location>
</feature>
<proteinExistence type="predicted"/>
<evidence type="ECO:0000313" key="3">
    <source>
        <dbReference type="Proteomes" id="UP001138961"/>
    </source>
</evidence>
<keyword evidence="3" id="KW-1185">Reference proteome</keyword>
<dbReference type="EMBL" id="JAJATZ010000005">
    <property type="protein sequence ID" value="MCB5199901.1"/>
    <property type="molecule type" value="Genomic_DNA"/>
</dbReference>
<reference evidence="2" key="1">
    <citation type="submission" date="2021-10" db="EMBL/GenBank/DDBJ databases">
        <title>Loktanella gaetbuli sp. nov., isolated from a tidal flat.</title>
        <authorList>
            <person name="Park S."/>
            <person name="Yoon J.-H."/>
        </authorList>
    </citation>
    <scope>NUCLEOTIDE SEQUENCE</scope>
    <source>
        <strain evidence="2">TSTF-M6</strain>
    </source>
</reference>
<dbReference type="InterPro" id="IPR023614">
    <property type="entry name" value="Porin_dom_sf"/>
</dbReference>
<comment type="caution">
    <text evidence="2">The sequence shown here is derived from an EMBL/GenBank/DDBJ whole genome shotgun (WGS) entry which is preliminary data.</text>
</comment>
<evidence type="ECO:0000313" key="2">
    <source>
        <dbReference type="EMBL" id="MCB5199901.1"/>
    </source>
</evidence>
<sequence>MKTRLIIALASVGATAAHAEAHTDRVAALEARVAELEAAPRTAPLSFGSGTELDLYGYIKADFIYDFGYELGNTTFGLNAIGAASEEGDFFNATARQTRLGFRTTTQTPMGELGTQVEGDFYGEGETFRLRHATATLGGIRVGKYWTTFMPLSSYPATLDFQGLAAIPFARQTQLRYTAEFGGNFVAEAAIEESNGDSDSPVFIAALAYDTDPLLLRASVLSGEINDGAGGEVDTYGVNLSGTATFRNTTIDAAYTIGEGINSYMVFLGEDLDSNGDAIEMQAAYISLTQAVGDKLTLRAMYGVRENDTGATADSTEKLETIHVNANYDIVENTSVGIEYFYGSRETFGGQSYDVDRVQASVTYTF</sequence>
<keyword evidence="1" id="KW-0732">Signal</keyword>
<gene>
    <name evidence="2" type="ORF">LGQ03_11695</name>
</gene>
<dbReference type="InterPro" id="IPR045748">
    <property type="entry name" value="DcaP"/>
</dbReference>
<protein>
    <submittedName>
        <fullName evidence="2">Porin</fullName>
    </submittedName>
</protein>
<name>A0ABS8BVX7_9RHOB</name>
<dbReference type="Proteomes" id="UP001138961">
    <property type="component" value="Unassembled WGS sequence"/>
</dbReference>
<accession>A0ABS8BVX7</accession>
<dbReference type="Pfam" id="PF19577">
    <property type="entry name" value="DcaP"/>
    <property type="match status" value="1"/>
</dbReference>
<evidence type="ECO:0000256" key="1">
    <source>
        <dbReference type="SAM" id="SignalP"/>
    </source>
</evidence>
<dbReference type="Gene3D" id="2.40.160.10">
    <property type="entry name" value="Porin"/>
    <property type="match status" value="1"/>
</dbReference>
<feature type="signal peptide" evidence="1">
    <location>
        <begin position="1"/>
        <end position="19"/>
    </location>
</feature>